<dbReference type="EMBL" id="QJSP01000001">
    <property type="protein sequence ID" value="PYE20743.1"/>
    <property type="molecule type" value="Genomic_DNA"/>
</dbReference>
<feature type="transmembrane region" description="Helical" evidence="1">
    <location>
        <begin position="26"/>
        <end position="44"/>
    </location>
</feature>
<comment type="caution">
    <text evidence="2">The sequence shown here is derived from an EMBL/GenBank/DDBJ whole genome shotgun (WGS) entry which is preliminary data.</text>
</comment>
<gene>
    <name evidence="2" type="ORF">DFR67_101134</name>
</gene>
<feature type="transmembrane region" description="Helical" evidence="1">
    <location>
        <begin position="226"/>
        <end position="248"/>
    </location>
</feature>
<feature type="transmembrane region" description="Helical" evidence="1">
    <location>
        <begin position="56"/>
        <end position="77"/>
    </location>
</feature>
<accession>A0A318RVS8</accession>
<keyword evidence="3" id="KW-1185">Reference proteome</keyword>
<evidence type="ECO:0000313" key="3">
    <source>
        <dbReference type="Proteomes" id="UP000247591"/>
    </source>
</evidence>
<keyword evidence="1" id="KW-0472">Membrane</keyword>
<feature type="transmembrane region" description="Helical" evidence="1">
    <location>
        <begin position="325"/>
        <end position="343"/>
    </location>
</feature>
<feature type="transmembrane region" description="Helical" evidence="1">
    <location>
        <begin position="268"/>
        <end position="289"/>
    </location>
</feature>
<sequence length="376" mass="40562">MTPSGTRPHRLGPFTRNAIGTSSAEAFMIIAIATILVTRGYLWATDYPQVGGGTLHIAHALYGGALMMLALLVSWWMLGYGARLFCVVFGGIGFGLFLDEVGKFVTKDNDYFYGPSAEIMYVLVVVVLILGRIMREVRPLSAHEELATAAAMAADGVARGLQPHRRELGLRLVERAEEKGADPDTAQHVRDLLIGAPSASARLYALQQWAPRLIPSFFRSPRWLPIVGWSLVVISFAALVSGVVGIWLDNPYYADNGLQVELAGAGVAAYILIASAAITLAFSLPAMIARNRTARIWPLQLLRYGALTFAMLNALVDFATEGFGALLNLTVGLFALAIISYQIDVRIREARPRAHAEAVAAEAAHEAEAKAPAPAH</sequence>
<proteinExistence type="predicted"/>
<evidence type="ECO:0000313" key="2">
    <source>
        <dbReference type="EMBL" id="PYE20743.1"/>
    </source>
</evidence>
<organism evidence="2 3">
    <name type="scientific">Williamsia limnetica</name>
    <dbReference type="NCBI Taxonomy" id="882452"/>
    <lineage>
        <taxon>Bacteria</taxon>
        <taxon>Bacillati</taxon>
        <taxon>Actinomycetota</taxon>
        <taxon>Actinomycetes</taxon>
        <taxon>Mycobacteriales</taxon>
        <taxon>Nocardiaceae</taxon>
        <taxon>Williamsia</taxon>
    </lineage>
</organism>
<feature type="transmembrane region" description="Helical" evidence="1">
    <location>
        <begin position="84"/>
        <end position="105"/>
    </location>
</feature>
<dbReference type="Proteomes" id="UP000247591">
    <property type="component" value="Unassembled WGS sequence"/>
</dbReference>
<feature type="transmembrane region" description="Helical" evidence="1">
    <location>
        <begin position="111"/>
        <end position="131"/>
    </location>
</feature>
<name>A0A318RVS8_WILLI</name>
<dbReference type="AlphaFoldDB" id="A0A318RVS8"/>
<feature type="transmembrane region" description="Helical" evidence="1">
    <location>
        <begin position="301"/>
        <end position="319"/>
    </location>
</feature>
<keyword evidence="1" id="KW-0812">Transmembrane</keyword>
<protein>
    <submittedName>
        <fullName evidence="2">Uncharacterized protein</fullName>
    </submittedName>
</protein>
<evidence type="ECO:0000256" key="1">
    <source>
        <dbReference type="SAM" id="Phobius"/>
    </source>
</evidence>
<keyword evidence="1" id="KW-1133">Transmembrane helix</keyword>
<reference evidence="2 3" key="1">
    <citation type="submission" date="2018-06" db="EMBL/GenBank/DDBJ databases">
        <title>Genomic Encyclopedia of Type Strains, Phase IV (KMG-IV): sequencing the most valuable type-strain genomes for metagenomic binning, comparative biology and taxonomic classification.</title>
        <authorList>
            <person name="Goeker M."/>
        </authorList>
    </citation>
    <scope>NUCLEOTIDE SEQUENCE [LARGE SCALE GENOMIC DNA]</scope>
    <source>
        <strain evidence="2 3">DSM 45521</strain>
    </source>
</reference>